<protein>
    <recommendedName>
        <fullName evidence="4">Transmembrane protein</fullName>
    </recommendedName>
</protein>
<gene>
    <name evidence="2" type="ORF">SCANT_v1c06280</name>
</gene>
<dbReference type="STRING" id="362837.SCANT_v1c06280"/>
<accession>A0A0M3SJD3</accession>
<dbReference type="AlphaFoldDB" id="A0A0M3SJD3"/>
<feature type="transmembrane region" description="Helical" evidence="1">
    <location>
        <begin position="53"/>
        <end position="82"/>
    </location>
</feature>
<evidence type="ECO:0000256" key="1">
    <source>
        <dbReference type="SAM" id="Phobius"/>
    </source>
</evidence>
<name>A0A0M3SJD3_9MOLU</name>
<dbReference type="RefSeq" id="WP_053946291.1">
    <property type="nucleotide sequence ID" value="NZ_CP012622.1"/>
</dbReference>
<dbReference type="PATRIC" id="fig|362837.3.peg.641"/>
<dbReference type="KEGG" id="scj:SCANT_v1c06280"/>
<evidence type="ECO:0000313" key="3">
    <source>
        <dbReference type="Proteomes" id="UP000063919"/>
    </source>
</evidence>
<proteinExistence type="predicted"/>
<keyword evidence="1" id="KW-0472">Membrane</keyword>
<dbReference type="EMBL" id="CP012622">
    <property type="protein sequence ID" value="ALD66534.1"/>
    <property type="molecule type" value="Genomic_DNA"/>
</dbReference>
<feature type="transmembrane region" description="Helical" evidence="1">
    <location>
        <begin position="94"/>
        <end position="112"/>
    </location>
</feature>
<dbReference type="OrthoDB" id="389408at2"/>
<keyword evidence="1" id="KW-1133">Transmembrane helix</keyword>
<keyword evidence="3" id="KW-1185">Reference proteome</keyword>
<sequence length="180" mass="21711">MIYSNIWSGSVISGYIFSIFTSITLVYFFILYSNRLRKMNSLKVENKYFNKKLNNFFVYYLLIGFTLMFLSLTVFFIINLVFKNMKYLGFGFTIYYLIYTIQVLIYIILLNIKQNSIIAFVHDSQLFLFNEIITLENIIEITHNFKRTLIFITYKDEKEYQDIIKLKYNLGLYDYLKKIN</sequence>
<reference evidence="2 3" key="1">
    <citation type="journal article" date="2015" name="Genome Announc.">
        <title>Complete Genome Sequence of Spiroplasma cantharicola CC-1T (DSM 21588), a Bacterium Isolated from Soldier Beetle (Cantharis carolinus).</title>
        <authorList>
            <person name="Lo W.S."/>
            <person name="Liu P.Y."/>
            <person name="Kuo C.H."/>
        </authorList>
    </citation>
    <scope>NUCLEOTIDE SEQUENCE [LARGE SCALE GENOMIC DNA]</scope>
    <source>
        <strain evidence="2 3">CC-1</strain>
    </source>
</reference>
<evidence type="ECO:0000313" key="2">
    <source>
        <dbReference type="EMBL" id="ALD66534.1"/>
    </source>
</evidence>
<keyword evidence="1" id="KW-0812">Transmembrane</keyword>
<feature type="transmembrane region" description="Helical" evidence="1">
    <location>
        <begin position="12"/>
        <end position="32"/>
    </location>
</feature>
<organism evidence="2 3">
    <name type="scientific">Spiroplasma cantharicola</name>
    <dbReference type="NCBI Taxonomy" id="362837"/>
    <lineage>
        <taxon>Bacteria</taxon>
        <taxon>Bacillati</taxon>
        <taxon>Mycoplasmatota</taxon>
        <taxon>Mollicutes</taxon>
        <taxon>Entomoplasmatales</taxon>
        <taxon>Spiroplasmataceae</taxon>
        <taxon>Spiroplasma</taxon>
    </lineage>
</organism>
<dbReference type="Proteomes" id="UP000063919">
    <property type="component" value="Chromosome"/>
</dbReference>
<evidence type="ECO:0008006" key="4">
    <source>
        <dbReference type="Google" id="ProtNLM"/>
    </source>
</evidence>